<dbReference type="EC" id="3.1.-.-" evidence="5 6"/>
<dbReference type="CDD" id="cd00077">
    <property type="entry name" value="HDc"/>
    <property type="match status" value="1"/>
</dbReference>
<keyword evidence="3 5" id="KW-0378">Hydrolase</keyword>
<dbReference type="PANTHER" id="PTHR12826:SF15">
    <property type="entry name" value="RIBONUCLEASE Y"/>
    <property type="match status" value="1"/>
</dbReference>
<dbReference type="InterPro" id="IPR017705">
    <property type="entry name" value="Ribonuclease_Y"/>
</dbReference>
<dbReference type="NCBIfam" id="TIGR03319">
    <property type="entry name" value="RNase_Y"/>
    <property type="match status" value="1"/>
</dbReference>
<comment type="subcellular location">
    <subcellularLocation>
        <location evidence="5">Cell membrane</location>
        <topology evidence="5">Single-pass membrane protein</topology>
    </subcellularLocation>
</comment>
<evidence type="ECO:0000259" key="8">
    <source>
        <dbReference type="PROSITE" id="PS51831"/>
    </source>
</evidence>
<evidence type="ECO:0000256" key="6">
    <source>
        <dbReference type="NCBIfam" id="TIGR03319"/>
    </source>
</evidence>
<keyword evidence="5" id="KW-1003">Cell membrane</keyword>
<dbReference type="SUPFAM" id="SSF54791">
    <property type="entry name" value="Eukaryotic type KH-domain (KH-domain type I)"/>
    <property type="match status" value="1"/>
</dbReference>
<feature type="coiled-coil region" evidence="7">
    <location>
        <begin position="27"/>
        <end position="140"/>
    </location>
</feature>
<keyword evidence="4 5" id="KW-0694">RNA-binding</keyword>
<dbReference type="InterPro" id="IPR036612">
    <property type="entry name" value="KH_dom_type_1_sf"/>
</dbReference>
<evidence type="ECO:0000313" key="10">
    <source>
        <dbReference type="Proteomes" id="UP001564657"/>
    </source>
</evidence>
<dbReference type="InterPro" id="IPR004088">
    <property type="entry name" value="KH_dom_type_1"/>
</dbReference>
<dbReference type="InterPro" id="IPR022711">
    <property type="entry name" value="RNase_Y_N"/>
</dbReference>
<dbReference type="SMART" id="SM00471">
    <property type="entry name" value="HDc"/>
    <property type="match status" value="1"/>
</dbReference>
<dbReference type="RefSeq" id="WP_369703523.1">
    <property type="nucleotide sequence ID" value="NZ_JBGEWD010000003.1"/>
</dbReference>
<sequence>MNSVIIYEIIAGILIAAILLVEFKTTKNKANAIKSQAQEESNRLKEEAMREAESRKKEAILEAKEEIHKLRNDVERESRDRRNEVQRLERRLIQREELLDKKSDAFEKKEISLDKKQQEIDKLQTKVDELYQKQREELERLSGLSSEEAKSILLEEVRKEIKHESAMMIKEVETRAKEEADKKAREIITCAIQRCAADHVAETTVHVVTLPNDEMKGRIIGREGRNIRALETLTGVDLIIDDTPEAVILSSFDPIRREVARIALEKLIIDGRIHPARIEEMVQKAEKELESDIKEEGEQATFETGVHGLHMELIKLLGRLKYRTSYGQNVLKHSIEVAYLAGLMASEIGIDPTIAKRAGLLHDIGKAVDHEVEGPHAVIGAEVAKKYRESPIIVNAIAAHHGDVEFQSLEAVLVQAADAISAARPGARRETLEAYIKRLEKLEEIANTCEGVEKSYAIQAGRELRIMVKPENIDDAGAFEMARKVVKKIEEELEYPGQIKVNVIRETRAIEYAK</sequence>
<dbReference type="HAMAP" id="MF_00335">
    <property type="entry name" value="RNase_Y"/>
    <property type="match status" value="1"/>
</dbReference>
<dbReference type="InterPro" id="IPR003607">
    <property type="entry name" value="HD/PDEase_dom"/>
</dbReference>
<keyword evidence="7" id="KW-0175">Coiled coil</keyword>
<dbReference type="NCBIfam" id="TIGR00277">
    <property type="entry name" value="HDIG"/>
    <property type="match status" value="1"/>
</dbReference>
<dbReference type="EMBL" id="JBGEWD010000003">
    <property type="protein sequence ID" value="MEY7999642.1"/>
    <property type="molecule type" value="Genomic_DNA"/>
</dbReference>
<evidence type="ECO:0000256" key="1">
    <source>
        <dbReference type="ARBA" id="ARBA00022722"/>
    </source>
</evidence>
<dbReference type="SUPFAM" id="SSF109604">
    <property type="entry name" value="HD-domain/PDEase-like"/>
    <property type="match status" value="1"/>
</dbReference>
<keyword evidence="1 5" id="KW-0540">Nuclease</keyword>
<protein>
    <recommendedName>
        <fullName evidence="5 6">Ribonuclease Y</fullName>
        <shortName evidence="5">RNase Y</shortName>
        <ecNumber evidence="5 6">3.1.-.-</ecNumber>
    </recommendedName>
</protein>
<dbReference type="SMART" id="SM00322">
    <property type="entry name" value="KH"/>
    <property type="match status" value="1"/>
</dbReference>
<proteinExistence type="inferred from homology"/>
<comment type="similarity">
    <text evidence="5">Belongs to the RNase Y family.</text>
</comment>
<evidence type="ECO:0000256" key="7">
    <source>
        <dbReference type="SAM" id="Coils"/>
    </source>
</evidence>
<dbReference type="InterPro" id="IPR006675">
    <property type="entry name" value="HDIG_dom"/>
</dbReference>
<dbReference type="Pfam" id="PF12072">
    <property type="entry name" value="RNase_Y_N"/>
    <property type="match status" value="1"/>
</dbReference>
<reference evidence="9 10" key="1">
    <citation type="submission" date="2024-08" db="EMBL/GenBank/DDBJ databases">
        <title>Clostridium lapicellarii sp. nov., and Clostridium renhuaiense sp. nov., two species isolated from the mud in a fermentation cellar used for producing sauce-flavour Chinese liquors.</title>
        <authorList>
            <person name="Yang F."/>
            <person name="Wang H."/>
            <person name="Chen L.Q."/>
            <person name="Zhou N."/>
            <person name="Lu J.J."/>
            <person name="Pu X.X."/>
            <person name="Wan B."/>
            <person name="Wang L."/>
            <person name="Liu S.J."/>
        </authorList>
    </citation>
    <scope>NUCLEOTIDE SEQUENCE [LARGE SCALE GENOMIC DNA]</scope>
    <source>
        <strain evidence="9 10">MT-5</strain>
    </source>
</reference>
<dbReference type="PROSITE" id="PS50084">
    <property type="entry name" value="KH_TYPE_1"/>
    <property type="match status" value="1"/>
</dbReference>
<evidence type="ECO:0000256" key="2">
    <source>
        <dbReference type="ARBA" id="ARBA00022759"/>
    </source>
</evidence>
<dbReference type="Proteomes" id="UP001564657">
    <property type="component" value="Unassembled WGS sequence"/>
</dbReference>
<keyword evidence="2 5" id="KW-0255">Endonuclease</keyword>
<feature type="transmembrane region" description="Helical" evidence="5">
    <location>
        <begin position="6"/>
        <end position="23"/>
    </location>
</feature>
<dbReference type="InterPro" id="IPR006674">
    <property type="entry name" value="HD_domain"/>
</dbReference>
<comment type="function">
    <text evidence="5">Endoribonuclease that initiates mRNA decay.</text>
</comment>
<comment type="caution">
    <text evidence="9">The sequence shown here is derived from an EMBL/GenBank/DDBJ whole genome shotgun (WGS) entry which is preliminary data.</text>
</comment>
<organism evidence="9 10">
    <name type="scientific">Clostridium moutaii</name>
    <dbReference type="NCBI Taxonomy" id="3240932"/>
    <lineage>
        <taxon>Bacteria</taxon>
        <taxon>Bacillati</taxon>
        <taxon>Bacillota</taxon>
        <taxon>Clostridia</taxon>
        <taxon>Eubacteriales</taxon>
        <taxon>Clostridiaceae</taxon>
        <taxon>Clostridium</taxon>
    </lineage>
</organism>
<dbReference type="Gene3D" id="3.30.1370.10">
    <property type="entry name" value="K Homology domain, type 1"/>
    <property type="match status" value="1"/>
</dbReference>
<dbReference type="Pfam" id="PF01966">
    <property type="entry name" value="HD"/>
    <property type="match status" value="1"/>
</dbReference>
<keyword evidence="5" id="KW-0812">Transmembrane</keyword>
<evidence type="ECO:0000256" key="3">
    <source>
        <dbReference type="ARBA" id="ARBA00022801"/>
    </source>
</evidence>
<dbReference type="PANTHER" id="PTHR12826">
    <property type="entry name" value="RIBONUCLEASE Y"/>
    <property type="match status" value="1"/>
</dbReference>
<dbReference type="PROSITE" id="PS51831">
    <property type="entry name" value="HD"/>
    <property type="match status" value="1"/>
</dbReference>
<keyword evidence="10" id="KW-1185">Reference proteome</keyword>
<name>A0ABV4BLG7_9CLOT</name>
<accession>A0ABV4BLG7</accession>
<keyword evidence="5" id="KW-1133">Transmembrane helix</keyword>
<evidence type="ECO:0000256" key="4">
    <source>
        <dbReference type="ARBA" id="ARBA00022884"/>
    </source>
</evidence>
<evidence type="ECO:0000256" key="5">
    <source>
        <dbReference type="HAMAP-Rule" id="MF_00335"/>
    </source>
</evidence>
<dbReference type="CDD" id="cd22431">
    <property type="entry name" value="KH-I_RNaseY"/>
    <property type="match status" value="1"/>
</dbReference>
<dbReference type="Gene3D" id="1.10.3210.10">
    <property type="entry name" value="Hypothetical protein af1432"/>
    <property type="match status" value="1"/>
</dbReference>
<feature type="domain" description="HD" evidence="8">
    <location>
        <begin position="330"/>
        <end position="423"/>
    </location>
</feature>
<keyword evidence="5" id="KW-0472">Membrane</keyword>
<gene>
    <name evidence="5 9" type="primary">rny</name>
    <name evidence="9" type="ORF">AB8U03_05385</name>
</gene>
<dbReference type="InterPro" id="IPR004087">
    <property type="entry name" value="KH_dom"/>
</dbReference>
<dbReference type="Pfam" id="PF00013">
    <property type="entry name" value="KH_1"/>
    <property type="match status" value="1"/>
</dbReference>
<evidence type="ECO:0000313" key="9">
    <source>
        <dbReference type="EMBL" id="MEY7999642.1"/>
    </source>
</evidence>